<feature type="transmembrane region" description="Helical" evidence="1">
    <location>
        <begin position="68"/>
        <end position="87"/>
    </location>
</feature>
<gene>
    <name evidence="2" type="ORF">DW099_03430</name>
</gene>
<proteinExistence type="predicted"/>
<keyword evidence="3" id="KW-1185">Reference proteome</keyword>
<comment type="caution">
    <text evidence="2">The sequence shown here is derived from an EMBL/GenBank/DDBJ whole genome shotgun (WGS) entry which is preliminary data.</text>
</comment>
<protein>
    <submittedName>
        <fullName evidence="2">Conjugal transfer protein TraX</fullName>
    </submittedName>
</protein>
<evidence type="ECO:0000256" key="1">
    <source>
        <dbReference type="SAM" id="Phobius"/>
    </source>
</evidence>
<name>A0A415E7G1_9FIRM</name>
<reference evidence="2 3" key="1">
    <citation type="submission" date="2018-08" db="EMBL/GenBank/DDBJ databases">
        <title>A genome reference for cultivated species of the human gut microbiota.</title>
        <authorList>
            <person name="Zou Y."/>
            <person name="Xue W."/>
            <person name="Luo G."/>
        </authorList>
    </citation>
    <scope>NUCLEOTIDE SEQUENCE [LARGE SCALE GENOMIC DNA]</scope>
    <source>
        <strain evidence="2 3">AM07-24</strain>
    </source>
</reference>
<feature type="transmembrane region" description="Helical" evidence="1">
    <location>
        <begin position="224"/>
        <end position="243"/>
    </location>
</feature>
<keyword evidence="1" id="KW-0812">Transmembrane</keyword>
<accession>A0A415E7G1</accession>
<feature type="transmembrane region" description="Helical" evidence="1">
    <location>
        <begin position="99"/>
        <end position="117"/>
    </location>
</feature>
<sequence>MFISSAAVNANLVFLPSAATSSSTKEQNKMNLSQKEKRWSKDVVKYIAMAAMLLNHIAYIFLPEGILFEIFLNLGYLTAVTMCYFLVEGYQYTHSKKKYLQRLVLFAFLSQIPYSLAFTSGTYIEFHGFSMMTTLVLCFLILLTAEQVKNKPVRILLIVLMMLLSLFCDWALLAPIFTLLFLWAKNSDGRLKLAFLLCAVLFGLVNFVGGLTIFPLAINLRNSFFSMAGIGLAAFCILCLYNGQRAKRAQNFSKWFFYLFYPVHLLLLGIIRIAAGL</sequence>
<feature type="transmembrane region" description="Helical" evidence="1">
    <location>
        <begin position="43"/>
        <end position="62"/>
    </location>
</feature>
<evidence type="ECO:0000313" key="3">
    <source>
        <dbReference type="Proteomes" id="UP000284841"/>
    </source>
</evidence>
<dbReference type="AlphaFoldDB" id="A0A415E7G1"/>
<dbReference type="EMBL" id="QRMS01000001">
    <property type="protein sequence ID" value="RHJ89638.1"/>
    <property type="molecule type" value="Genomic_DNA"/>
</dbReference>
<feature type="transmembrane region" description="Helical" evidence="1">
    <location>
        <begin position="123"/>
        <end position="143"/>
    </location>
</feature>
<keyword evidence="1" id="KW-0472">Membrane</keyword>
<dbReference type="InterPro" id="IPR008875">
    <property type="entry name" value="TraX"/>
</dbReference>
<feature type="transmembrane region" description="Helical" evidence="1">
    <location>
        <begin position="193"/>
        <end position="217"/>
    </location>
</feature>
<dbReference type="OrthoDB" id="9781069at2"/>
<dbReference type="Pfam" id="PF05857">
    <property type="entry name" value="TraX"/>
    <property type="match status" value="1"/>
</dbReference>
<keyword evidence="1" id="KW-1133">Transmembrane helix</keyword>
<dbReference type="STRING" id="1776384.GCA_900086585_02975"/>
<feature type="transmembrane region" description="Helical" evidence="1">
    <location>
        <begin position="155"/>
        <end position="181"/>
    </location>
</feature>
<feature type="transmembrane region" description="Helical" evidence="1">
    <location>
        <begin position="255"/>
        <end position="275"/>
    </location>
</feature>
<evidence type="ECO:0000313" key="2">
    <source>
        <dbReference type="EMBL" id="RHJ89638.1"/>
    </source>
</evidence>
<organism evidence="2 3">
    <name type="scientific">Emergencia timonensis</name>
    <dbReference type="NCBI Taxonomy" id="1776384"/>
    <lineage>
        <taxon>Bacteria</taxon>
        <taxon>Bacillati</taxon>
        <taxon>Bacillota</taxon>
        <taxon>Clostridia</taxon>
        <taxon>Peptostreptococcales</taxon>
        <taxon>Anaerovoracaceae</taxon>
        <taxon>Emergencia</taxon>
    </lineage>
</organism>
<dbReference type="Proteomes" id="UP000284841">
    <property type="component" value="Unassembled WGS sequence"/>
</dbReference>